<dbReference type="Proteomes" id="UP001529510">
    <property type="component" value="Unassembled WGS sequence"/>
</dbReference>
<organism evidence="2 3">
    <name type="scientific">Cirrhinus mrigala</name>
    <name type="common">Mrigala</name>
    <dbReference type="NCBI Taxonomy" id="683832"/>
    <lineage>
        <taxon>Eukaryota</taxon>
        <taxon>Metazoa</taxon>
        <taxon>Chordata</taxon>
        <taxon>Craniata</taxon>
        <taxon>Vertebrata</taxon>
        <taxon>Euteleostomi</taxon>
        <taxon>Actinopterygii</taxon>
        <taxon>Neopterygii</taxon>
        <taxon>Teleostei</taxon>
        <taxon>Ostariophysi</taxon>
        <taxon>Cypriniformes</taxon>
        <taxon>Cyprinidae</taxon>
        <taxon>Labeoninae</taxon>
        <taxon>Labeonini</taxon>
        <taxon>Cirrhinus</taxon>
    </lineage>
</organism>
<evidence type="ECO:0000256" key="1">
    <source>
        <dbReference type="SAM" id="MobiDB-lite"/>
    </source>
</evidence>
<gene>
    <name evidence="2" type="ORF">M9458_056657</name>
</gene>
<keyword evidence="3" id="KW-1185">Reference proteome</keyword>
<name>A0ABD0MGE1_CIRMR</name>
<feature type="region of interest" description="Disordered" evidence="1">
    <location>
        <begin position="1"/>
        <end position="51"/>
    </location>
</feature>
<dbReference type="AlphaFoldDB" id="A0ABD0MGE1"/>
<evidence type="ECO:0000313" key="3">
    <source>
        <dbReference type="Proteomes" id="UP001529510"/>
    </source>
</evidence>
<sequence length="122" mass="13784">MREWRVGGVWVKPDVEPEASQDKGQTVEAAEDNGGTGRKKGPDGPKGWRDKVKLEEWNPMVKAVNNRSSPGEPVGRQATVKMSQWVLLNSYLCKLISFLHVLAPPLQDAREVHKEKTRRLRN</sequence>
<comment type="caution">
    <text evidence="2">The sequence shown here is derived from an EMBL/GenBank/DDBJ whole genome shotgun (WGS) entry which is preliminary data.</text>
</comment>
<reference evidence="2 3" key="1">
    <citation type="submission" date="2024-05" db="EMBL/GenBank/DDBJ databases">
        <title>Genome sequencing and assembly of Indian major carp, Cirrhinus mrigala (Hamilton, 1822).</title>
        <authorList>
            <person name="Mohindra V."/>
            <person name="Chowdhury L.M."/>
            <person name="Lal K."/>
            <person name="Jena J.K."/>
        </authorList>
    </citation>
    <scope>NUCLEOTIDE SEQUENCE [LARGE SCALE GENOMIC DNA]</scope>
    <source>
        <strain evidence="2">CM1030</strain>
        <tissue evidence="2">Blood</tissue>
    </source>
</reference>
<accession>A0ABD0MGE1</accession>
<evidence type="ECO:0000313" key="2">
    <source>
        <dbReference type="EMBL" id="KAL0148042.1"/>
    </source>
</evidence>
<proteinExistence type="predicted"/>
<feature type="compositionally biased region" description="Basic and acidic residues" evidence="1">
    <location>
        <begin position="40"/>
        <end position="51"/>
    </location>
</feature>
<protein>
    <submittedName>
        <fullName evidence="2">Uncharacterized protein</fullName>
    </submittedName>
</protein>
<dbReference type="EMBL" id="JAMKFB020000714">
    <property type="protein sequence ID" value="KAL0148042.1"/>
    <property type="molecule type" value="Genomic_DNA"/>
</dbReference>